<keyword evidence="4" id="KW-0479">Metal-binding</keyword>
<dbReference type="OrthoDB" id="5405342at2759"/>
<feature type="transmembrane region" description="Helical" evidence="9">
    <location>
        <begin position="301"/>
        <end position="319"/>
    </location>
</feature>
<keyword evidence="8 9" id="KW-0472">Membrane</keyword>
<keyword evidence="2" id="KW-1003">Cell membrane</keyword>
<feature type="transmembrane region" description="Helical" evidence="9">
    <location>
        <begin position="201"/>
        <end position="220"/>
    </location>
</feature>
<feature type="transmembrane region" description="Helical" evidence="9">
    <location>
        <begin position="137"/>
        <end position="157"/>
    </location>
</feature>
<dbReference type="InterPro" id="IPR014755">
    <property type="entry name" value="Cu-Rt/internalin_Ig-like"/>
</dbReference>
<evidence type="ECO:0000256" key="9">
    <source>
        <dbReference type="SAM" id="Phobius"/>
    </source>
</evidence>
<dbReference type="Gene3D" id="2.60.40.1220">
    <property type="match status" value="1"/>
</dbReference>
<evidence type="ECO:0000256" key="5">
    <source>
        <dbReference type="ARBA" id="ARBA00022729"/>
    </source>
</evidence>
<dbReference type="Proteomes" id="UP000601435">
    <property type="component" value="Unassembled WGS sequence"/>
</dbReference>
<name>A0A812PFG2_9DINO</name>
<dbReference type="InterPro" id="IPR008457">
    <property type="entry name" value="Cu-R_CopD_dom"/>
</dbReference>
<evidence type="ECO:0000256" key="6">
    <source>
        <dbReference type="ARBA" id="ARBA00022989"/>
    </source>
</evidence>
<keyword evidence="13" id="KW-1185">Reference proteome</keyword>
<dbReference type="Pfam" id="PF04234">
    <property type="entry name" value="CopC"/>
    <property type="match status" value="1"/>
</dbReference>
<comment type="subcellular location">
    <subcellularLocation>
        <location evidence="1">Cell membrane</location>
        <topology evidence="1">Multi-pass membrane protein</topology>
    </subcellularLocation>
</comment>
<dbReference type="GO" id="GO:0005886">
    <property type="term" value="C:plasma membrane"/>
    <property type="evidence" value="ECO:0007669"/>
    <property type="project" value="UniProtKB-SubCell"/>
</dbReference>
<keyword evidence="7" id="KW-0186">Copper</keyword>
<sequence length="370" mass="38099">MTSEPADGATVASVESAVLRFDEPVRLTAVTLSNGAGEEIALPRSRSLEPAAQVSLPLPELRPGDYRLDWRALSADGHPVSGGFDFTLELLRAGLSLLASLGILGGGGALLFAVLLPRAPEPALRLARHLAFAGSGLALLALPLRLGLDVVFLGGGWTAGLDPALWEVVLTSPAGQAAQVQAGGLLLLLAGTAVPPLRRLVGLPGLLAALAGFALLGHTADLQPTWLAQALLLVHLAGLAFWLGSLWPLLRCTEAPPDQAAAAMERFSRQATWAVPLLLAAGLALVVWLVGRPEALVDTLYGRLLLAKLAGVAVLLALASANKLRFVPRLCRGDPAAAGRLATAIRLELLLAVGVLAATALLTSLAGPPT</sequence>
<dbReference type="PANTHER" id="PTHR34820:SF4">
    <property type="entry name" value="INNER MEMBRANE PROTEIN YEBZ"/>
    <property type="match status" value="1"/>
</dbReference>
<evidence type="ECO:0000259" key="10">
    <source>
        <dbReference type="Pfam" id="PF04234"/>
    </source>
</evidence>
<protein>
    <submittedName>
        <fullName evidence="12">YcnJ protein</fullName>
    </submittedName>
</protein>
<evidence type="ECO:0000256" key="1">
    <source>
        <dbReference type="ARBA" id="ARBA00004651"/>
    </source>
</evidence>
<dbReference type="InterPro" id="IPR007348">
    <property type="entry name" value="CopC_dom"/>
</dbReference>
<gene>
    <name evidence="12" type="primary">ycnJ</name>
    <name evidence="12" type="ORF">SNEC2469_LOCUS9149</name>
</gene>
<dbReference type="GO" id="GO:0005507">
    <property type="term" value="F:copper ion binding"/>
    <property type="evidence" value="ECO:0007669"/>
    <property type="project" value="InterPro"/>
</dbReference>
<evidence type="ECO:0000259" key="11">
    <source>
        <dbReference type="Pfam" id="PF05425"/>
    </source>
</evidence>
<feature type="transmembrane region" description="Helical" evidence="9">
    <location>
        <begin position="349"/>
        <end position="367"/>
    </location>
</feature>
<organism evidence="12 13">
    <name type="scientific">Symbiodinium necroappetens</name>
    <dbReference type="NCBI Taxonomy" id="1628268"/>
    <lineage>
        <taxon>Eukaryota</taxon>
        <taxon>Sar</taxon>
        <taxon>Alveolata</taxon>
        <taxon>Dinophyceae</taxon>
        <taxon>Suessiales</taxon>
        <taxon>Symbiodiniaceae</taxon>
        <taxon>Symbiodinium</taxon>
    </lineage>
</organism>
<evidence type="ECO:0000256" key="4">
    <source>
        <dbReference type="ARBA" id="ARBA00022723"/>
    </source>
</evidence>
<dbReference type="EMBL" id="CAJNJA010014866">
    <property type="protein sequence ID" value="CAE7351932.1"/>
    <property type="molecule type" value="Genomic_DNA"/>
</dbReference>
<feature type="transmembrane region" description="Helical" evidence="9">
    <location>
        <begin position="226"/>
        <end position="250"/>
    </location>
</feature>
<keyword evidence="5" id="KW-0732">Signal</keyword>
<feature type="transmembrane region" description="Helical" evidence="9">
    <location>
        <begin position="177"/>
        <end position="194"/>
    </location>
</feature>
<evidence type="ECO:0000256" key="8">
    <source>
        <dbReference type="ARBA" id="ARBA00023136"/>
    </source>
</evidence>
<dbReference type="InterPro" id="IPR014756">
    <property type="entry name" value="Ig_E-set"/>
</dbReference>
<keyword evidence="6 9" id="KW-1133">Transmembrane helix</keyword>
<dbReference type="InterPro" id="IPR032694">
    <property type="entry name" value="CopC/D"/>
</dbReference>
<dbReference type="GO" id="GO:0006825">
    <property type="term" value="P:copper ion transport"/>
    <property type="evidence" value="ECO:0007669"/>
    <property type="project" value="InterPro"/>
</dbReference>
<proteinExistence type="predicted"/>
<evidence type="ECO:0000256" key="7">
    <source>
        <dbReference type="ARBA" id="ARBA00023008"/>
    </source>
</evidence>
<evidence type="ECO:0000313" key="12">
    <source>
        <dbReference type="EMBL" id="CAE7351932.1"/>
    </source>
</evidence>
<reference evidence="12" key="1">
    <citation type="submission" date="2021-02" db="EMBL/GenBank/DDBJ databases">
        <authorList>
            <person name="Dougan E. K."/>
            <person name="Rhodes N."/>
            <person name="Thang M."/>
            <person name="Chan C."/>
        </authorList>
    </citation>
    <scope>NUCLEOTIDE SEQUENCE</scope>
</reference>
<dbReference type="SUPFAM" id="SSF81296">
    <property type="entry name" value="E set domains"/>
    <property type="match status" value="1"/>
</dbReference>
<feature type="domain" description="CopC" evidence="10">
    <location>
        <begin position="2"/>
        <end position="88"/>
    </location>
</feature>
<evidence type="ECO:0000256" key="2">
    <source>
        <dbReference type="ARBA" id="ARBA00022475"/>
    </source>
</evidence>
<dbReference type="PANTHER" id="PTHR34820">
    <property type="entry name" value="INNER MEMBRANE PROTEIN YEBZ"/>
    <property type="match status" value="1"/>
</dbReference>
<feature type="domain" description="Copper resistance protein D" evidence="11">
    <location>
        <begin position="262"/>
        <end position="362"/>
    </location>
</feature>
<dbReference type="Pfam" id="PF05425">
    <property type="entry name" value="CopD"/>
    <property type="match status" value="1"/>
</dbReference>
<evidence type="ECO:0000256" key="3">
    <source>
        <dbReference type="ARBA" id="ARBA00022692"/>
    </source>
</evidence>
<feature type="transmembrane region" description="Helical" evidence="9">
    <location>
        <begin position="271"/>
        <end position="289"/>
    </location>
</feature>
<dbReference type="AlphaFoldDB" id="A0A812PFG2"/>
<accession>A0A812PFG2</accession>
<evidence type="ECO:0000313" key="13">
    <source>
        <dbReference type="Proteomes" id="UP000601435"/>
    </source>
</evidence>
<comment type="caution">
    <text evidence="12">The sequence shown here is derived from an EMBL/GenBank/DDBJ whole genome shotgun (WGS) entry which is preliminary data.</text>
</comment>
<feature type="transmembrane region" description="Helical" evidence="9">
    <location>
        <begin position="93"/>
        <end position="116"/>
    </location>
</feature>
<dbReference type="GO" id="GO:0046688">
    <property type="term" value="P:response to copper ion"/>
    <property type="evidence" value="ECO:0007669"/>
    <property type="project" value="InterPro"/>
</dbReference>
<keyword evidence="3 9" id="KW-0812">Transmembrane</keyword>